<feature type="transmembrane region" description="Helical" evidence="1">
    <location>
        <begin position="195"/>
        <end position="214"/>
    </location>
</feature>
<dbReference type="InParanoid" id="G0ME22"/>
<reference evidence="3" key="1">
    <citation type="submission" date="2011-07" db="EMBL/GenBank/DDBJ databases">
        <authorList>
            <consortium name="Caenorhabditis brenneri Sequencing and Analysis Consortium"/>
            <person name="Wilson R.K."/>
        </authorList>
    </citation>
    <scope>NUCLEOTIDE SEQUENCE [LARGE SCALE GENOMIC DNA]</scope>
    <source>
        <strain evidence="3">PB2801</strain>
    </source>
</reference>
<sequence>MEADLLKALQIRSLEDYEGPIPASINNVTWSIRRNCPMGAPALLNGDFYRNVRDLKDFSWSVIFHTDPEEDGRIGQLFEKTEKQQKEFGGLSDLTLFSLLLLYGVIFLLIMNKVISCIPVTRRLLLSCTLSMFLFNIYYCIYLMIWRSFGNGIWAYVHIHFCFICLLVQLNFIFHEKFRCLQPAFAEFVRLRQKKIWPIFVITGILIFFFYPVHRSRICPHITDRFYNEFFCYCCIAHQIFIYFSLMQLLWHWTAKEFIIRKGKCEVGKLAKNRDGKWVQMKKYANGYFETKDLLAKPPLNV</sequence>
<feature type="transmembrane region" description="Helical" evidence="1">
    <location>
        <begin position="94"/>
        <end position="112"/>
    </location>
</feature>
<proteinExistence type="predicted"/>
<dbReference type="Proteomes" id="UP000008068">
    <property type="component" value="Unassembled WGS sequence"/>
</dbReference>
<evidence type="ECO:0000313" key="2">
    <source>
        <dbReference type="EMBL" id="EGT52257.1"/>
    </source>
</evidence>
<feature type="transmembrane region" description="Helical" evidence="1">
    <location>
        <begin position="153"/>
        <end position="174"/>
    </location>
</feature>
<dbReference type="HOGENOM" id="CLU_1035237_0_0_1"/>
<name>G0ME22_CAEBE</name>
<evidence type="ECO:0000313" key="3">
    <source>
        <dbReference type="Proteomes" id="UP000008068"/>
    </source>
</evidence>
<evidence type="ECO:0000256" key="1">
    <source>
        <dbReference type="SAM" id="Phobius"/>
    </source>
</evidence>
<keyword evidence="3" id="KW-1185">Reference proteome</keyword>
<keyword evidence="1" id="KW-0472">Membrane</keyword>
<accession>G0ME22</accession>
<feature type="transmembrane region" description="Helical" evidence="1">
    <location>
        <begin position="124"/>
        <end position="147"/>
    </location>
</feature>
<feature type="transmembrane region" description="Helical" evidence="1">
    <location>
        <begin position="226"/>
        <end position="251"/>
    </location>
</feature>
<keyword evidence="1" id="KW-0812">Transmembrane</keyword>
<gene>
    <name evidence="2" type="ORF">CAEBREN_14554</name>
</gene>
<keyword evidence="1" id="KW-1133">Transmembrane helix</keyword>
<organism evidence="3">
    <name type="scientific">Caenorhabditis brenneri</name>
    <name type="common">Nematode worm</name>
    <dbReference type="NCBI Taxonomy" id="135651"/>
    <lineage>
        <taxon>Eukaryota</taxon>
        <taxon>Metazoa</taxon>
        <taxon>Ecdysozoa</taxon>
        <taxon>Nematoda</taxon>
        <taxon>Chromadorea</taxon>
        <taxon>Rhabditida</taxon>
        <taxon>Rhabditina</taxon>
        <taxon>Rhabditomorpha</taxon>
        <taxon>Rhabditoidea</taxon>
        <taxon>Rhabditidae</taxon>
        <taxon>Peloderinae</taxon>
        <taxon>Caenorhabditis</taxon>
    </lineage>
</organism>
<protein>
    <submittedName>
        <fullName evidence="2">Uncharacterized protein</fullName>
    </submittedName>
</protein>
<dbReference type="EMBL" id="GL379791">
    <property type="protein sequence ID" value="EGT52257.1"/>
    <property type="molecule type" value="Genomic_DNA"/>
</dbReference>
<dbReference type="AlphaFoldDB" id="G0ME22"/>